<evidence type="ECO:0000256" key="10">
    <source>
        <dbReference type="ARBA" id="ARBA00032441"/>
    </source>
</evidence>
<evidence type="ECO:0000256" key="2">
    <source>
        <dbReference type="ARBA" id="ARBA00007599"/>
    </source>
</evidence>
<keyword evidence="4" id="KW-0963">Cytoplasm</keyword>
<gene>
    <name evidence="11" type="primary">tsaE</name>
    <name evidence="11" type="ORF">EF878_15570</name>
</gene>
<accession>A0A3N0FXR1</accession>
<dbReference type="GO" id="GO:0016740">
    <property type="term" value="F:transferase activity"/>
    <property type="evidence" value="ECO:0007669"/>
    <property type="project" value="UniProtKB-KW"/>
</dbReference>
<name>A0A3N0FXR1_9GAMM</name>
<evidence type="ECO:0000256" key="8">
    <source>
        <dbReference type="ARBA" id="ARBA00022840"/>
    </source>
</evidence>
<dbReference type="PANTHER" id="PTHR33540:SF2">
    <property type="entry name" value="TRNA THREONYLCARBAMOYLADENOSINE BIOSYNTHESIS PROTEIN TSAE"/>
    <property type="match status" value="1"/>
</dbReference>
<keyword evidence="9" id="KW-0460">Magnesium</keyword>
<evidence type="ECO:0000256" key="7">
    <source>
        <dbReference type="ARBA" id="ARBA00022741"/>
    </source>
</evidence>
<evidence type="ECO:0000313" key="11">
    <source>
        <dbReference type="EMBL" id="RNM04816.1"/>
    </source>
</evidence>
<dbReference type="NCBIfam" id="TIGR00150">
    <property type="entry name" value="T6A_YjeE"/>
    <property type="match status" value="1"/>
</dbReference>
<dbReference type="FunFam" id="3.40.50.300:FF:000406">
    <property type="entry name" value="tRNA (N6-adenosine(37)-N6)-threonylcarbamoyltransferase complex ATPase TsaE"/>
    <property type="match status" value="1"/>
</dbReference>
<comment type="caution">
    <text evidence="11">The sequence shown here is derived from an EMBL/GenBank/DDBJ whole genome shotgun (WGS) entry which is preliminary data.</text>
</comment>
<dbReference type="GO" id="GO:0046872">
    <property type="term" value="F:metal ion binding"/>
    <property type="evidence" value="ECO:0007669"/>
    <property type="project" value="UniProtKB-KW"/>
</dbReference>
<evidence type="ECO:0000256" key="9">
    <source>
        <dbReference type="ARBA" id="ARBA00022842"/>
    </source>
</evidence>
<keyword evidence="5" id="KW-0819">tRNA processing</keyword>
<dbReference type="InterPro" id="IPR027417">
    <property type="entry name" value="P-loop_NTPase"/>
</dbReference>
<evidence type="ECO:0000256" key="1">
    <source>
        <dbReference type="ARBA" id="ARBA00004496"/>
    </source>
</evidence>
<dbReference type="Proteomes" id="UP000276061">
    <property type="component" value="Unassembled WGS sequence"/>
</dbReference>
<dbReference type="OrthoDB" id="9800307at2"/>
<dbReference type="RefSeq" id="WP_123252993.1">
    <property type="nucleotide sequence ID" value="NZ_RJLR01000025.1"/>
</dbReference>
<evidence type="ECO:0000256" key="5">
    <source>
        <dbReference type="ARBA" id="ARBA00022694"/>
    </source>
</evidence>
<organism evidence="11 12">
    <name type="scientific">Dickeya undicola</name>
    <dbReference type="NCBI Taxonomy" id="1577887"/>
    <lineage>
        <taxon>Bacteria</taxon>
        <taxon>Pseudomonadati</taxon>
        <taxon>Pseudomonadota</taxon>
        <taxon>Gammaproteobacteria</taxon>
        <taxon>Enterobacterales</taxon>
        <taxon>Pectobacteriaceae</taxon>
        <taxon>Dickeya</taxon>
    </lineage>
</organism>
<dbReference type="GO" id="GO:0005737">
    <property type="term" value="C:cytoplasm"/>
    <property type="evidence" value="ECO:0007669"/>
    <property type="project" value="UniProtKB-SubCell"/>
</dbReference>
<evidence type="ECO:0000256" key="4">
    <source>
        <dbReference type="ARBA" id="ARBA00022490"/>
    </source>
</evidence>
<dbReference type="InterPro" id="IPR003442">
    <property type="entry name" value="T6A_TsaE"/>
</dbReference>
<sequence>MKTLLLPLPDEAATIALGAALARACEHSTIIYLLGDLGAGKTTLSRGFLQALGHQGNVKSPTYTLVEPYALLPRPVYHFDLYRLADPEELEFMGIRDYLSQDALCLIEWPQQGTGFLPQADVELHLGYQGMGRRAEINARTPQGEQIVAALAAQPKQDAP</sequence>
<keyword evidence="11" id="KW-0808">Transferase</keyword>
<dbReference type="PANTHER" id="PTHR33540">
    <property type="entry name" value="TRNA THREONYLCARBAMOYLADENOSINE BIOSYNTHESIS PROTEIN TSAE"/>
    <property type="match status" value="1"/>
</dbReference>
<dbReference type="Pfam" id="PF02367">
    <property type="entry name" value="TsaE"/>
    <property type="match status" value="1"/>
</dbReference>
<keyword evidence="7" id="KW-0547">Nucleotide-binding</keyword>
<dbReference type="GO" id="GO:0002949">
    <property type="term" value="P:tRNA threonylcarbamoyladenosine modification"/>
    <property type="evidence" value="ECO:0007669"/>
    <property type="project" value="InterPro"/>
</dbReference>
<evidence type="ECO:0000256" key="6">
    <source>
        <dbReference type="ARBA" id="ARBA00022723"/>
    </source>
</evidence>
<proteinExistence type="inferred from homology"/>
<dbReference type="GO" id="GO:0005524">
    <property type="term" value="F:ATP binding"/>
    <property type="evidence" value="ECO:0007669"/>
    <property type="project" value="UniProtKB-KW"/>
</dbReference>
<dbReference type="NCBIfam" id="NF007931">
    <property type="entry name" value="PRK10646.1"/>
    <property type="match status" value="1"/>
</dbReference>
<dbReference type="AlphaFoldDB" id="A0A3N0FXR1"/>
<dbReference type="Gene3D" id="3.40.50.300">
    <property type="entry name" value="P-loop containing nucleotide triphosphate hydrolases"/>
    <property type="match status" value="1"/>
</dbReference>
<reference evidence="11 12" key="1">
    <citation type="submission" date="2018-11" db="EMBL/GenBank/DDBJ databases">
        <title>Characterization of surface water Dickeya isolates.</title>
        <authorList>
            <person name="Van Gijsegem F."/>
            <person name="Pedron J."/>
        </authorList>
    </citation>
    <scope>NUCLEOTIDE SEQUENCE [LARGE SCALE GENOMIC DNA]</scope>
    <source>
        <strain evidence="11 12">FVG1-MFV-O17</strain>
    </source>
</reference>
<comment type="subcellular location">
    <subcellularLocation>
        <location evidence="1">Cytoplasm</location>
    </subcellularLocation>
</comment>
<keyword evidence="6" id="KW-0479">Metal-binding</keyword>
<comment type="similarity">
    <text evidence="2">Belongs to the TsaE family.</text>
</comment>
<keyword evidence="8" id="KW-0067">ATP-binding</keyword>
<evidence type="ECO:0000256" key="3">
    <source>
        <dbReference type="ARBA" id="ARBA00019010"/>
    </source>
</evidence>
<evidence type="ECO:0000313" key="12">
    <source>
        <dbReference type="Proteomes" id="UP000276061"/>
    </source>
</evidence>
<dbReference type="SUPFAM" id="SSF52540">
    <property type="entry name" value="P-loop containing nucleoside triphosphate hydrolases"/>
    <property type="match status" value="1"/>
</dbReference>
<protein>
    <recommendedName>
        <fullName evidence="3">tRNA threonylcarbamoyladenosine biosynthesis protein TsaE</fullName>
    </recommendedName>
    <alternativeName>
        <fullName evidence="10">t(6)A37 threonylcarbamoyladenosine biosynthesis protein TsaE</fullName>
    </alternativeName>
</protein>
<dbReference type="EMBL" id="RJLR01000025">
    <property type="protein sequence ID" value="RNM04816.1"/>
    <property type="molecule type" value="Genomic_DNA"/>
</dbReference>